<dbReference type="InterPro" id="IPR002645">
    <property type="entry name" value="STAS_dom"/>
</dbReference>
<keyword evidence="3" id="KW-1185">Reference proteome</keyword>
<dbReference type="CDD" id="cd07043">
    <property type="entry name" value="STAS_anti-anti-sigma_factors"/>
    <property type="match status" value="1"/>
</dbReference>
<reference evidence="2 3" key="1">
    <citation type="submission" date="2024-09" db="EMBL/GenBank/DDBJ databases">
        <authorList>
            <person name="Sun Q."/>
            <person name="Mori K."/>
        </authorList>
    </citation>
    <scope>NUCLEOTIDE SEQUENCE [LARGE SCALE GENOMIC DNA]</scope>
    <source>
        <strain evidence="2 3">TBRC 7907</strain>
    </source>
</reference>
<comment type="caution">
    <text evidence="2">The sequence shown here is derived from an EMBL/GenBank/DDBJ whole genome shotgun (WGS) entry which is preliminary data.</text>
</comment>
<evidence type="ECO:0000313" key="2">
    <source>
        <dbReference type="EMBL" id="MFB9907546.1"/>
    </source>
</evidence>
<protein>
    <submittedName>
        <fullName evidence="2">STAS domain-containing protein</fullName>
    </submittedName>
</protein>
<feature type="domain" description="STAS" evidence="1">
    <location>
        <begin position="10"/>
        <end position="95"/>
    </location>
</feature>
<accession>A0ABV6A6K2</accession>
<gene>
    <name evidence="2" type="ORF">ACFFQA_26740</name>
</gene>
<dbReference type="RefSeq" id="WP_377857907.1">
    <property type="nucleotide sequence ID" value="NZ_JBHLZU010000021.1"/>
</dbReference>
<evidence type="ECO:0000259" key="1">
    <source>
        <dbReference type="PROSITE" id="PS50801"/>
    </source>
</evidence>
<dbReference type="EMBL" id="JBHLZU010000021">
    <property type="protein sequence ID" value="MFB9907546.1"/>
    <property type="molecule type" value="Genomic_DNA"/>
</dbReference>
<organism evidence="2 3">
    <name type="scientific">Allokutzneria oryzae</name>
    <dbReference type="NCBI Taxonomy" id="1378989"/>
    <lineage>
        <taxon>Bacteria</taxon>
        <taxon>Bacillati</taxon>
        <taxon>Actinomycetota</taxon>
        <taxon>Actinomycetes</taxon>
        <taxon>Pseudonocardiales</taxon>
        <taxon>Pseudonocardiaceae</taxon>
        <taxon>Allokutzneria</taxon>
    </lineage>
</organism>
<dbReference type="SUPFAM" id="SSF52091">
    <property type="entry name" value="SpoIIaa-like"/>
    <property type="match status" value="1"/>
</dbReference>
<proteinExistence type="predicted"/>
<dbReference type="Proteomes" id="UP001589693">
    <property type="component" value="Unassembled WGS sequence"/>
</dbReference>
<dbReference type="Pfam" id="PF13466">
    <property type="entry name" value="STAS_2"/>
    <property type="match status" value="1"/>
</dbReference>
<sequence>MTAKFTVLREGAPTVVVVGEVDFANATELGAALAEVGDRVVVELSQTSYLDSAGLRVLFAHARRSALELVLRRGGPVEQVVELSGLTELAAVRYS</sequence>
<dbReference type="PROSITE" id="PS50801">
    <property type="entry name" value="STAS"/>
    <property type="match status" value="1"/>
</dbReference>
<dbReference type="InterPro" id="IPR058548">
    <property type="entry name" value="MlaB-like_STAS"/>
</dbReference>
<dbReference type="InterPro" id="IPR036513">
    <property type="entry name" value="STAS_dom_sf"/>
</dbReference>
<name>A0ABV6A6K2_9PSEU</name>
<evidence type="ECO:0000313" key="3">
    <source>
        <dbReference type="Proteomes" id="UP001589693"/>
    </source>
</evidence>
<dbReference type="Gene3D" id="3.30.750.24">
    <property type="entry name" value="STAS domain"/>
    <property type="match status" value="1"/>
</dbReference>